<protein>
    <submittedName>
        <fullName evidence="2">Uncharacterized protein</fullName>
    </submittedName>
</protein>
<dbReference type="AlphaFoldDB" id="A0A167KWT0"/>
<evidence type="ECO:0000313" key="3">
    <source>
        <dbReference type="Proteomes" id="UP000077315"/>
    </source>
</evidence>
<proteinExistence type="predicted"/>
<feature type="region of interest" description="Disordered" evidence="1">
    <location>
        <begin position="35"/>
        <end position="91"/>
    </location>
</feature>
<evidence type="ECO:0000256" key="1">
    <source>
        <dbReference type="SAM" id="MobiDB-lite"/>
    </source>
</evidence>
<gene>
    <name evidence="2" type="ORF">PHYBLDRAFT_150064</name>
</gene>
<dbReference type="InParanoid" id="A0A167KWT0"/>
<name>A0A167KWT0_PHYB8</name>
<dbReference type="EMBL" id="KV440993">
    <property type="protein sequence ID" value="OAD69067.1"/>
    <property type="molecule type" value="Genomic_DNA"/>
</dbReference>
<dbReference type="RefSeq" id="XP_018287107.1">
    <property type="nucleotide sequence ID" value="XM_018432389.1"/>
</dbReference>
<reference evidence="3" key="1">
    <citation type="submission" date="2015-06" db="EMBL/GenBank/DDBJ databases">
        <title>Expansion of signal transduction pathways in fungi by whole-genome duplication.</title>
        <authorList>
            <consortium name="DOE Joint Genome Institute"/>
            <person name="Corrochano L.M."/>
            <person name="Kuo A."/>
            <person name="Marcet-Houben M."/>
            <person name="Polaino S."/>
            <person name="Salamov A."/>
            <person name="Villalobos J.M."/>
            <person name="Alvarez M.I."/>
            <person name="Avalos J."/>
            <person name="Benito E.P."/>
            <person name="Benoit I."/>
            <person name="Burger G."/>
            <person name="Camino L.P."/>
            <person name="Canovas D."/>
            <person name="Cerda-Olmedo E."/>
            <person name="Cheng J.-F."/>
            <person name="Dominguez A."/>
            <person name="Elias M."/>
            <person name="Eslava A.P."/>
            <person name="Glaser F."/>
            <person name="Grimwood J."/>
            <person name="Gutierrez G."/>
            <person name="Heitman J."/>
            <person name="Henrissat B."/>
            <person name="Iturriaga E.A."/>
            <person name="Lang B.F."/>
            <person name="Lavin J.L."/>
            <person name="Lee S."/>
            <person name="Li W."/>
            <person name="Lindquist E."/>
            <person name="Lopez-Garcia S."/>
            <person name="Luque E.M."/>
            <person name="Marcos A.T."/>
            <person name="Martin J."/>
            <person name="McCluskey K."/>
            <person name="Medina H.R."/>
            <person name="Miralles-Duran A."/>
            <person name="Miyazaki A."/>
            <person name="Munoz-Torres E."/>
            <person name="Oguiza J.A."/>
            <person name="Ohm R."/>
            <person name="Olmedo M."/>
            <person name="Orejas M."/>
            <person name="Ortiz-Castellanos L."/>
            <person name="Pisabarro A.G."/>
            <person name="Rodriguez-Romero J."/>
            <person name="Ruiz-Herrera J."/>
            <person name="Ruiz-Vazquez R."/>
            <person name="Sanz C."/>
            <person name="Schackwitz W."/>
            <person name="Schmutz J."/>
            <person name="Shahriari M."/>
            <person name="Shelest E."/>
            <person name="Silva-Franco F."/>
            <person name="Soanes D."/>
            <person name="Syed K."/>
            <person name="Tagua V.G."/>
            <person name="Talbot N.J."/>
            <person name="Thon M."/>
            <person name="De vries R.P."/>
            <person name="Wiebenga A."/>
            <person name="Yadav J.S."/>
            <person name="Braun E.L."/>
            <person name="Baker S."/>
            <person name="Garre V."/>
            <person name="Horwitz B."/>
            <person name="Torres-Martinez S."/>
            <person name="Idnurm A."/>
            <person name="Herrera-Estrella A."/>
            <person name="Gabaldon T."/>
            <person name="Grigoriev I.V."/>
        </authorList>
    </citation>
    <scope>NUCLEOTIDE SEQUENCE [LARGE SCALE GENOMIC DNA]</scope>
    <source>
        <strain evidence="3">NRRL 1555(-)</strain>
    </source>
</reference>
<dbReference type="OrthoDB" id="2382382at2759"/>
<evidence type="ECO:0000313" key="2">
    <source>
        <dbReference type="EMBL" id="OAD69067.1"/>
    </source>
</evidence>
<sequence>MSTRLIYSNDLTSSKTHRSASSVWSKLTNIFHRHEQRRDSLDTVSSRSSDSADSSSSYSVPEYTSTRKKRQRKQLKEDANQTSTTVIVPPYSPTYCKPNEFPYSNFYVQLPDGTWMVRYRTGDRDILRTDAIESYMI</sequence>
<accession>A0A167KWT0</accession>
<feature type="compositionally biased region" description="Low complexity" evidence="1">
    <location>
        <begin position="42"/>
        <end position="59"/>
    </location>
</feature>
<dbReference type="VEuPathDB" id="FungiDB:PHYBLDRAFT_150064"/>
<organism evidence="2 3">
    <name type="scientific">Phycomyces blakesleeanus (strain ATCC 8743b / DSM 1359 / FGSC 10004 / NBRC 33097 / NRRL 1555)</name>
    <dbReference type="NCBI Taxonomy" id="763407"/>
    <lineage>
        <taxon>Eukaryota</taxon>
        <taxon>Fungi</taxon>
        <taxon>Fungi incertae sedis</taxon>
        <taxon>Mucoromycota</taxon>
        <taxon>Mucoromycotina</taxon>
        <taxon>Mucoromycetes</taxon>
        <taxon>Mucorales</taxon>
        <taxon>Phycomycetaceae</taxon>
        <taxon>Phycomyces</taxon>
    </lineage>
</organism>
<dbReference type="Proteomes" id="UP000077315">
    <property type="component" value="Unassembled WGS sequence"/>
</dbReference>
<keyword evidence="3" id="KW-1185">Reference proteome</keyword>
<dbReference type="GeneID" id="28993295"/>